<gene>
    <name evidence="2" type="ORF">SIAM614_00959</name>
</gene>
<evidence type="ECO:0000259" key="1">
    <source>
        <dbReference type="PROSITE" id="PS51186"/>
    </source>
</evidence>
<organism evidence="2 3">
    <name type="scientific">Roseibium aggregatum (strain ATCC 25650 / DSM 13394 / JCM 20685 / NBRC 16684 / NCIMB 2208 / IAM 12614 / B1)</name>
    <name type="common">Stappia aggregata</name>
    <dbReference type="NCBI Taxonomy" id="384765"/>
    <lineage>
        <taxon>Bacteria</taxon>
        <taxon>Pseudomonadati</taxon>
        <taxon>Pseudomonadota</taxon>
        <taxon>Alphaproteobacteria</taxon>
        <taxon>Hyphomicrobiales</taxon>
        <taxon>Stappiaceae</taxon>
        <taxon>Roseibium</taxon>
    </lineage>
</organism>
<protein>
    <submittedName>
        <fullName evidence="2">ActC domain protein</fullName>
    </submittedName>
</protein>
<dbReference type="eggNOG" id="COG0456">
    <property type="taxonomic scope" value="Bacteria"/>
</dbReference>
<dbReference type="PROSITE" id="PS51186">
    <property type="entry name" value="GNAT"/>
    <property type="match status" value="1"/>
</dbReference>
<feature type="domain" description="N-acetyltransferase" evidence="1">
    <location>
        <begin position="1"/>
        <end position="62"/>
    </location>
</feature>
<dbReference type="Gene3D" id="3.40.630.30">
    <property type="match status" value="1"/>
</dbReference>
<accession>A0P0K2</accession>
<dbReference type="SUPFAM" id="SSF55729">
    <property type="entry name" value="Acyl-CoA N-acyltransferases (Nat)"/>
    <property type="match status" value="1"/>
</dbReference>
<dbReference type="Proteomes" id="UP000004848">
    <property type="component" value="Unassembled WGS sequence"/>
</dbReference>
<sequence length="62" mass="7118">MAGVIEEAKSNGLAQLELFVDTENLRAMAFYERQGFERVATHYDSVRVDGESRNDHLFTLRL</sequence>
<dbReference type="AlphaFoldDB" id="A0P0K2"/>
<dbReference type="InterPro" id="IPR016181">
    <property type="entry name" value="Acyl_CoA_acyltransferase"/>
</dbReference>
<dbReference type="GO" id="GO:0016747">
    <property type="term" value="F:acyltransferase activity, transferring groups other than amino-acyl groups"/>
    <property type="evidence" value="ECO:0007669"/>
    <property type="project" value="InterPro"/>
</dbReference>
<dbReference type="Pfam" id="PF00583">
    <property type="entry name" value="Acetyltransf_1"/>
    <property type="match status" value="1"/>
</dbReference>
<proteinExistence type="predicted"/>
<evidence type="ECO:0000313" key="3">
    <source>
        <dbReference type="Proteomes" id="UP000004848"/>
    </source>
</evidence>
<evidence type="ECO:0000313" key="2">
    <source>
        <dbReference type="EMBL" id="EAV41316.1"/>
    </source>
</evidence>
<name>A0P0K2_ROSAI</name>
<reference evidence="2 3" key="1">
    <citation type="submission" date="2006-05" db="EMBL/GenBank/DDBJ databases">
        <authorList>
            <person name="King G."/>
            <person name="Ferriera S."/>
            <person name="Johnson J."/>
            <person name="Kravitz S."/>
            <person name="Beeson K."/>
            <person name="Sutton G."/>
            <person name="Rogers Y.-H."/>
            <person name="Friedman R."/>
            <person name="Frazier M."/>
            <person name="Venter J.C."/>
        </authorList>
    </citation>
    <scope>NUCLEOTIDE SEQUENCE [LARGE SCALE GENOMIC DNA]</scope>
    <source>
        <strain evidence="3">ATCC 25650 / DSM 13394 / JCM 20685 / NBRC 16684 / NCIMB 2208 / IAM 12614 / B1</strain>
    </source>
</reference>
<dbReference type="EMBL" id="AAUW01000021">
    <property type="protein sequence ID" value="EAV41316.1"/>
    <property type="molecule type" value="Genomic_DNA"/>
</dbReference>
<comment type="caution">
    <text evidence="2">The sequence shown here is derived from an EMBL/GenBank/DDBJ whole genome shotgun (WGS) entry which is preliminary data.</text>
</comment>
<dbReference type="InterPro" id="IPR000182">
    <property type="entry name" value="GNAT_dom"/>
</dbReference>